<dbReference type="EMBL" id="WSZM01000189">
    <property type="protein sequence ID" value="KAF4038776.1"/>
    <property type="molecule type" value="Genomic_DNA"/>
</dbReference>
<evidence type="ECO:0000256" key="1">
    <source>
        <dbReference type="SAM" id="MobiDB-lite"/>
    </source>
</evidence>
<dbReference type="Proteomes" id="UP000602510">
    <property type="component" value="Unassembled WGS sequence"/>
</dbReference>
<name>A0A833SBM1_PHYIN</name>
<reference evidence="2" key="1">
    <citation type="submission" date="2020-04" db="EMBL/GenBank/DDBJ databases">
        <title>Hybrid Assembly of Korean Phytophthora infestans isolates.</title>
        <authorList>
            <person name="Prokchorchik M."/>
            <person name="Lee Y."/>
            <person name="Seo J."/>
            <person name="Cho J.-H."/>
            <person name="Park Y.-E."/>
            <person name="Jang D.-C."/>
            <person name="Im J.-S."/>
            <person name="Choi J.-G."/>
            <person name="Park H.-J."/>
            <person name="Lee G.-B."/>
            <person name="Lee Y.-G."/>
            <person name="Hong S.-Y."/>
            <person name="Cho K."/>
            <person name="Sohn K.H."/>
        </authorList>
    </citation>
    <scope>NUCLEOTIDE SEQUENCE</scope>
    <source>
        <strain evidence="2">KR_1_A1</strain>
    </source>
</reference>
<comment type="caution">
    <text evidence="2">The sequence shown here is derived from an EMBL/GenBank/DDBJ whole genome shotgun (WGS) entry which is preliminary data.</text>
</comment>
<evidence type="ECO:0000313" key="2">
    <source>
        <dbReference type="EMBL" id="KAF4038776.1"/>
    </source>
</evidence>
<feature type="region of interest" description="Disordered" evidence="1">
    <location>
        <begin position="1"/>
        <end position="21"/>
    </location>
</feature>
<proteinExistence type="predicted"/>
<sequence>MNGAKSDGGRGEIPTPSSYQVPLSQSQLQLQGGSGIVVSGMEMLVVNFAGPSADDIKNTRCDVKRLAM</sequence>
<keyword evidence="3" id="KW-1185">Reference proteome</keyword>
<accession>A0A833SBM1</accession>
<gene>
    <name evidence="2" type="ORF">GN244_ATG09111</name>
</gene>
<dbReference type="AlphaFoldDB" id="A0A833SBM1"/>
<evidence type="ECO:0000313" key="3">
    <source>
        <dbReference type="Proteomes" id="UP000602510"/>
    </source>
</evidence>
<organism evidence="2 3">
    <name type="scientific">Phytophthora infestans</name>
    <name type="common">Potato late blight agent</name>
    <name type="synonym">Botrytis infestans</name>
    <dbReference type="NCBI Taxonomy" id="4787"/>
    <lineage>
        <taxon>Eukaryota</taxon>
        <taxon>Sar</taxon>
        <taxon>Stramenopiles</taxon>
        <taxon>Oomycota</taxon>
        <taxon>Peronosporomycetes</taxon>
        <taxon>Peronosporales</taxon>
        <taxon>Peronosporaceae</taxon>
        <taxon>Phytophthora</taxon>
    </lineage>
</organism>
<protein>
    <submittedName>
        <fullName evidence="2">Uncharacterized protein</fullName>
    </submittedName>
</protein>